<comment type="caution">
    <text evidence="7">The sequence shown here is derived from an EMBL/GenBank/DDBJ whole genome shotgun (WGS) entry which is preliminary data.</text>
</comment>
<keyword evidence="8" id="KW-1185">Reference proteome</keyword>
<accession>A0AAV3P794</accession>
<dbReference type="InterPro" id="IPR044295">
    <property type="entry name" value="BIM1/2/3"/>
</dbReference>
<evidence type="ECO:0000256" key="1">
    <source>
        <dbReference type="ARBA" id="ARBA00004123"/>
    </source>
</evidence>
<dbReference type="InterPro" id="IPR036638">
    <property type="entry name" value="HLH_DNA-bd_sf"/>
</dbReference>
<dbReference type="Proteomes" id="UP001454036">
    <property type="component" value="Unassembled WGS sequence"/>
</dbReference>
<organism evidence="7 8">
    <name type="scientific">Lithospermum erythrorhizon</name>
    <name type="common">Purple gromwell</name>
    <name type="synonym">Lithospermum officinale var. erythrorhizon</name>
    <dbReference type="NCBI Taxonomy" id="34254"/>
    <lineage>
        <taxon>Eukaryota</taxon>
        <taxon>Viridiplantae</taxon>
        <taxon>Streptophyta</taxon>
        <taxon>Embryophyta</taxon>
        <taxon>Tracheophyta</taxon>
        <taxon>Spermatophyta</taxon>
        <taxon>Magnoliopsida</taxon>
        <taxon>eudicotyledons</taxon>
        <taxon>Gunneridae</taxon>
        <taxon>Pentapetalae</taxon>
        <taxon>asterids</taxon>
        <taxon>lamiids</taxon>
        <taxon>Boraginales</taxon>
        <taxon>Boraginaceae</taxon>
        <taxon>Boraginoideae</taxon>
        <taxon>Lithospermeae</taxon>
        <taxon>Lithospermum</taxon>
    </lineage>
</organism>
<keyword evidence="4" id="KW-0539">Nucleus</keyword>
<protein>
    <submittedName>
        <fullName evidence="7">Basic helix-loop-helix transcription factor</fullName>
    </submittedName>
</protein>
<dbReference type="AlphaFoldDB" id="A0AAV3P794"/>
<dbReference type="GO" id="GO:0005634">
    <property type="term" value="C:nucleus"/>
    <property type="evidence" value="ECO:0007669"/>
    <property type="project" value="UniProtKB-SubCell"/>
</dbReference>
<evidence type="ECO:0000256" key="5">
    <source>
        <dbReference type="SAM" id="MobiDB-lite"/>
    </source>
</evidence>
<dbReference type="Pfam" id="PF00010">
    <property type="entry name" value="HLH"/>
    <property type="match status" value="1"/>
</dbReference>
<dbReference type="PROSITE" id="PS50888">
    <property type="entry name" value="BHLH"/>
    <property type="match status" value="1"/>
</dbReference>
<name>A0AAV3P794_LITER</name>
<evidence type="ECO:0000313" key="7">
    <source>
        <dbReference type="EMBL" id="GAA0147474.1"/>
    </source>
</evidence>
<keyword evidence="3" id="KW-0804">Transcription</keyword>
<proteinExistence type="predicted"/>
<dbReference type="SMART" id="SM00353">
    <property type="entry name" value="HLH"/>
    <property type="match status" value="1"/>
</dbReference>
<feature type="region of interest" description="Disordered" evidence="5">
    <location>
        <begin position="1"/>
        <end position="58"/>
    </location>
</feature>
<feature type="compositionally biased region" description="Basic and acidic residues" evidence="5">
    <location>
        <begin position="315"/>
        <end position="329"/>
    </location>
</feature>
<dbReference type="GO" id="GO:0006351">
    <property type="term" value="P:DNA-templated transcription"/>
    <property type="evidence" value="ECO:0007669"/>
    <property type="project" value="InterPro"/>
</dbReference>
<dbReference type="InterPro" id="IPR011598">
    <property type="entry name" value="bHLH_dom"/>
</dbReference>
<dbReference type="EMBL" id="BAABME010001085">
    <property type="protein sequence ID" value="GAA0147474.1"/>
    <property type="molecule type" value="Genomic_DNA"/>
</dbReference>
<reference evidence="7 8" key="1">
    <citation type="submission" date="2024-01" db="EMBL/GenBank/DDBJ databases">
        <title>The complete chloroplast genome sequence of Lithospermum erythrorhizon: insights into the phylogenetic relationship among Boraginaceae species and the maternal lineages of purple gromwells.</title>
        <authorList>
            <person name="Okada T."/>
            <person name="Watanabe K."/>
        </authorList>
    </citation>
    <scope>NUCLEOTIDE SEQUENCE [LARGE SCALE GENOMIC DNA]</scope>
</reference>
<dbReference type="PANTHER" id="PTHR46412:SF9">
    <property type="entry name" value="TRANSCRIPTION FACTOR BIM3"/>
    <property type="match status" value="1"/>
</dbReference>
<feature type="region of interest" description="Disordered" evidence="5">
    <location>
        <begin position="309"/>
        <end position="329"/>
    </location>
</feature>
<feature type="domain" description="BHLH" evidence="6">
    <location>
        <begin position="43"/>
        <end position="93"/>
    </location>
</feature>
<feature type="compositionally biased region" description="Basic and acidic residues" evidence="5">
    <location>
        <begin position="39"/>
        <end position="54"/>
    </location>
</feature>
<gene>
    <name evidence="7" type="ORF">LIER_07162</name>
</gene>
<evidence type="ECO:0000259" key="6">
    <source>
        <dbReference type="PROSITE" id="PS50888"/>
    </source>
</evidence>
<evidence type="ECO:0000256" key="3">
    <source>
        <dbReference type="ARBA" id="ARBA00023163"/>
    </source>
</evidence>
<dbReference type="PANTHER" id="PTHR46412">
    <property type="entry name" value="BES1-INTERACTING MYC-LIKE PROTEIN"/>
    <property type="match status" value="1"/>
</dbReference>
<dbReference type="GO" id="GO:0046983">
    <property type="term" value="F:protein dimerization activity"/>
    <property type="evidence" value="ECO:0007669"/>
    <property type="project" value="InterPro"/>
</dbReference>
<keyword evidence="2" id="KW-0805">Transcription regulation</keyword>
<dbReference type="SUPFAM" id="SSF47459">
    <property type="entry name" value="HLH, helix-loop-helix DNA-binding domain"/>
    <property type="match status" value="1"/>
</dbReference>
<comment type="subcellular location">
    <subcellularLocation>
        <location evidence="1">Nucleus</location>
    </subcellularLocation>
</comment>
<evidence type="ECO:0000313" key="8">
    <source>
        <dbReference type="Proteomes" id="UP001454036"/>
    </source>
</evidence>
<evidence type="ECO:0000256" key="4">
    <source>
        <dbReference type="ARBA" id="ARBA00023242"/>
    </source>
</evidence>
<dbReference type="Gene3D" id="4.10.280.10">
    <property type="entry name" value="Helix-loop-helix DNA-binding domain"/>
    <property type="match status" value="1"/>
</dbReference>
<evidence type="ECO:0000256" key="2">
    <source>
        <dbReference type="ARBA" id="ARBA00023015"/>
    </source>
</evidence>
<dbReference type="CDD" id="cd11453">
    <property type="entry name" value="bHLH_AtBIM_like"/>
    <property type="match status" value="1"/>
</dbReference>
<dbReference type="GO" id="GO:0003700">
    <property type="term" value="F:DNA-binding transcription factor activity"/>
    <property type="evidence" value="ECO:0007669"/>
    <property type="project" value="InterPro"/>
</dbReference>
<sequence length="329" mass="37249">MVTSMKSHLHDQIEGEENDNEFDSTTHSSSHKMKGVGRSGDEKLRSKHSETEQRRRSKINQRFQILRDLIPENDQKRDKATFLLEVIQYIRFLKEKVEVYEGTYQGRSPELSKLMSSRSNHHPVESFVEQSPLSRNDFNEDDNVVVSPTLLSNVQNSVESCLSDESVYKLMDHHDSSVDHAIAANMPLQPNMFVDTSLQPHESFPVAENLNEHSGFSYVPSKWTTERTTNSCTSKDLQNIRSNSGEPSISNAYSERLVNTLTRALQSSGVDLSQANISVQLDVGKQKNPRSIIATCSTNDQLGVQPMVRYGTSSEKYDHSNKRPRTQDS</sequence>